<keyword evidence="6" id="KW-0677">Repeat</keyword>
<evidence type="ECO:0000313" key="21">
    <source>
        <dbReference type="Proteomes" id="UP001046870"/>
    </source>
</evidence>
<keyword evidence="14" id="KW-0966">Cell projection</keyword>
<dbReference type="Gene3D" id="2.60.40.10">
    <property type="entry name" value="Immunoglobulins"/>
    <property type="match status" value="4"/>
</dbReference>
<dbReference type="GO" id="GO:0005886">
    <property type="term" value="C:plasma membrane"/>
    <property type="evidence" value="ECO:0007669"/>
    <property type="project" value="UniProtKB-SubCell"/>
</dbReference>
<feature type="chain" id="PRO_5039218273" description="Ig-like domain-containing protein" evidence="18">
    <location>
        <begin position="23"/>
        <end position="560"/>
    </location>
</feature>
<reference evidence="20" key="1">
    <citation type="submission" date="2021-01" db="EMBL/GenBank/DDBJ databases">
        <authorList>
            <person name="Zahm M."/>
            <person name="Roques C."/>
            <person name="Cabau C."/>
            <person name="Klopp C."/>
            <person name="Donnadieu C."/>
            <person name="Jouanno E."/>
            <person name="Lampietro C."/>
            <person name="Louis A."/>
            <person name="Herpin A."/>
            <person name="Echchiki A."/>
            <person name="Berthelot C."/>
            <person name="Parey E."/>
            <person name="Roest-Crollius H."/>
            <person name="Braasch I."/>
            <person name="Postlethwait J."/>
            <person name="Bobe J."/>
            <person name="Montfort J."/>
            <person name="Bouchez O."/>
            <person name="Begum T."/>
            <person name="Mejri S."/>
            <person name="Adams A."/>
            <person name="Chen W.-J."/>
            <person name="Guiguen Y."/>
        </authorList>
    </citation>
    <scope>NUCLEOTIDE SEQUENCE</scope>
    <source>
        <strain evidence="20">YG-15Mar2019-1</strain>
        <tissue evidence="20">Brain</tissue>
    </source>
</reference>
<dbReference type="InterPro" id="IPR051116">
    <property type="entry name" value="Surface_Rcpt/Adhesion_Mol"/>
</dbReference>
<feature type="region of interest" description="Disordered" evidence="16">
    <location>
        <begin position="531"/>
        <end position="560"/>
    </location>
</feature>
<dbReference type="InterPro" id="IPR013783">
    <property type="entry name" value="Ig-like_fold"/>
</dbReference>
<keyword evidence="15" id="KW-0393">Immunoglobulin domain</keyword>
<evidence type="ECO:0000256" key="13">
    <source>
        <dbReference type="ARBA" id="ARBA00023180"/>
    </source>
</evidence>
<dbReference type="GO" id="GO:0030424">
    <property type="term" value="C:axon"/>
    <property type="evidence" value="ECO:0007669"/>
    <property type="project" value="UniProtKB-SubCell"/>
</dbReference>
<protein>
    <recommendedName>
        <fullName evidence="19">Ig-like domain-containing protein</fullName>
    </recommendedName>
</protein>
<dbReference type="GO" id="GO:0007155">
    <property type="term" value="P:cell adhesion"/>
    <property type="evidence" value="ECO:0007669"/>
    <property type="project" value="UniProtKB-KW"/>
</dbReference>
<keyword evidence="7" id="KW-0391">Immunity</keyword>
<dbReference type="GO" id="GO:0030425">
    <property type="term" value="C:dendrite"/>
    <property type="evidence" value="ECO:0007669"/>
    <property type="project" value="UniProtKB-SubCell"/>
</dbReference>
<evidence type="ECO:0000256" key="18">
    <source>
        <dbReference type="SAM" id="SignalP"/>
    </source>
</evidence>
<feature type="transmembrane region" description="Helical" evidence="17">
    <location>
        <begin position="504"/>
        <end position="526"/>
    </location>
</feature>
<evidence type="ECO:0000256" key="5">
    <source>
        <dbReference type="ARBA" id="ARBA00022692"/>
    </source>
</evidence>
<keyword evidence="10" id="KW-1064">Adaptive immunity</keyword>
<evidence type="ECO:0000256" key="10">
    <source>
        <dbReference type="ARBA" id="ARBA00023130"/>
    </source>
</evidence>
<evidence type="ECO:0000256" key="2">
    <source>
        <dbReference type="ARBA" id="ARBA00004279"/>
    </source>
</evidence>
<dbReference type="PANTHER" id="PTHR11973:SF2">
    <property type="entry name" value="CD166 ANTIGEN"/>
    <property type="match status" value="1"/>
</dbReference>
<evidence type="ECO:0000256" key="9">
    <source>
        <dbReference type="ARBA" id="ARBA00022989"/>
    </source>
</evidence>
<dbReference type="InterPro" id="IPR003599">
    <property type="entry name" value="Ig_sub"/>
</dbReference>
<organism evidence="20 21">
    <name type="scientific">Megalops atlanticus</name>
    <name type="common">Tarpon</name>
    <name type="synonym">Clupea gigantea</name>
    <dbReference type="NCBI Taxonomy" id="7932"/>
    <lineage>
        <taxon>Eukaryota</taxon>
        <taxon>Metazoa</taxon>
        <taxon>Chordata</taxon>
        <taxon>Craniata</taxon>
        <taxon>Vertebrata</taxon>
        <taxon>Euteleostomi</taxon>
        <taxon>Actinopterygii</taxon>
        <taxon>Neopterygii</taxon>
        <taxon>Teleostei</taxon>
        <taxon>Elopiformes</taxon>
        <taxon>Megalopidae</taxon>
        <taxon>Megalops</taxon>
    </lineage>
</organism>
<dbReference type="Pfam" id="PF13927">
    <property type="entry name" value="Ig_3"/>
    <property type="match status" value="2"/>
</dbReference>
<dbReference type="SMART" id="SM00409">
    <property type="entry name" value="IG"/>
    <property type="match status" value="4"/>
</dbReference>
<dbReference type="AlphaFoldDB" id="A0A9D3Q8H4"/>
<evidence type="ECO:0000256" key="3">
    <source>
        <dbReference type="ARBA" id="ARBA00004489"/>
    </source>
</evidence>
<dbReference type="InterPro" id="IPR003598">
    <property type="entry name" value="Ig_sub2"/>
</dbReference>
<feature type="domain" description="Ig-like" evidence="19">
    <location>
        <begin position="132"/>
        <end position="233"/>
    </location>
</feature>
<dbReference type="Proteomes" id="UP001046870">
    <property type="component" value="Chromosome 3"/>
</dbReference>
<feature type="domain" description="Ig-like" evidence="19">
    <location>
        <begin position="31"/>
        <end position="124"/>
    </location>
</feature>
<keyword evidence="5 17" id="KW-0812">Transmembrane</keyword>
<evidence type="ECO:0000313" key="20">
    <source>
        <dbReference type="EMBL" id="KAG7483598.1"/>
    </source>
</evidence>
<keyword evidence="4" id="KW-1003">Cell membrane</keyword>
<evidence type="ECO:0000256" key="14">
    <source>
        <dbReference type="ARBA" id="ARBA00023273"/>
    </source>
</evidence>
<name>A0A9D3Q8H4_MEGAT</name>
<evidence type="ECO:0000256" key="8">
    <source>
        <dbReference type="ARBA" id="ARBA00022889"/>
    </source>
</evidence>
<evidence type="ECO:0000256" key="1">
    <source>
        <dbReference type="ARBA" id="ARBA00004251"/>
    </source>
</evidence>
<comment type="caution">
    <text evidence="20">The sequence shown here is derived from an EMBL/GenBank/DDBJ whole genome shotgun (WGS) entry which is preliminary data.</text>
</comment>
<evidence type="ECO:0000256" key="16">
    <source>
        <dbReference type="SAM" id="MobiDB-lite"/>
    </source>
</evidence>
<keyword evidence="13" id="KW-0325">Glycoprotein</keyword>
<dbReference type="PANTHER" id="PTHR11973">
    <property type="entry name" value="CELL SURFACE GLYCOPROTEIN MUC18-RELATED"/>
    <property type="match status" value="1"/>
</dbReference>
<dbReference type="PROSITE" id="PS50835">
    <property type="entry name" value="IG_LIKE"/>
    <property type="match status" value="4"/>
</dbReference>
<sequence length="560" mass="60818">MHSTGFYIGAIITSAVLLQVNSLDSIIALYGETIEVPCNKGAPMPENLMFVKWKYNKAGGSGDLLTKSNGQEVTILAKDSYKDRVSISPNSSLLIADGTLADQNTFTCMVVVQGDVKEYPVNVTVQKRPLPPQINDKALELENGKLTTLGECVAQDAHPPASITWSKNGEPLVHDGKTILITSAVTQDPATHLSTTSSKLEYSAVKGDVGAQFVCTAKHVQGPDQESPPETFTIRYPTEKVTLQVVSKGPFKEGDNVTLKCKADGNPPPTSFNFHLKGQKVLVEDSDSYTLTDVTREVTGEYKCSVADDDSVEDAKNISVNFLDVSLSPSGSIVKNVGDRLEVAVQKNASGEVKVSWTKDKRPLDKPPKFDKLAYSDSGSYVCEFSVAGIKQSRSFQLVVQGPPEIKRLSKELGEDGQHKVLTCEAEGSPQPSVQWSVNGTDEQSSYQNWKLTHKITVVPTANLTVTCTVSNELGMVFKTIDVFSLFEEEKKQEEGEGDDQAKLIVGIVVGLLLAAAVVGVVYWIYMKKSKQGSWKTGEKESGTSEESKKLEETNHKANV</sequence>
<feature type="domain" description="Ig-like" evidence="19">
    <location>
        <begin position="404"/>
        <end position="484"/>
    </location>
</feature>
<evidence type="ECO:0000256" key="12">
    <source>
        <dbReference type="ARBA" id="ARBA00023157"/>
    </source>
</evidence>
<evidence type="ECO:0000256" key="15">
    <source>
        <dbReference type="ARBA" id="ARBA00023319"/>
    </source>
</evidence>
<dbReference type="GO" id="GO:0002250">
    <property type="term" value="P:adaptive immune response"/>
    <property type="evidence" value="ECO:0007669"/>
    <property type="project" value="UniProtKB-KW"/>
</dbReference>
<dbReference type="InterPro" id="IPR013162">
    <property type="entry name" value="CD80_C2-set"/>
</dbReference>
<evidence type="ECO:0000256" key="7">
    <source>
        <dbReference type="ARBA" id="ARBA00022859"/>
    </source>
</evidence>
<dbReference type="InterPro" id="IPR007110">
    <property type="entry name" value="Ig-like_dom"/>
</dbReference>
<dbReference type="SMART" id="SM00406">
    <property type="entry name" value="IGv"/>
    <property type="match status" value="2"/>
</dbReference>
<dbReference type="OrthoDB" id="9945628at2759"/>
<evidence type="ECO:0000256" key="6">
    <source>
        <dbReference type="ARBA" id="ARBA00022737"/>
    </source>
</evidence>
<keyword evidence="11 17" id="KW-0472">Membrane</keyword>
<keyword evidence="12" id="KW-1015">Disulfide bond</keyword>
<evidence type="ECO:0000259" key="19">
    <source>
        <dbReference type="PROSITE" id="PS50835"/>
    </source>
</evidence>
<dbReference type="InterPro" id="IPR036179">
    <property type="entry name" value="Ig-like_dom_sf"/>
</dbReference>
<feature type="signal peptide" evidence="18">
    <location>
        <begin position="1"/>
        <end position="22"/>
    </location>
</feature>
<feature type="compositionally biased region" description="Basic and acidic residues" evidence="16">
    <location>
        <begin position="537"/>
        <end position="560"/>
    </location>
</feature>
<gene>
    <name evidence="20" type="ORF">MATL_G00040090</name>
</gene>
<keyword evidence="21" id="KW-1185">Reference proteome</keyword>
<dbReference type="InterPro" id="IPR013106">
    <property type="entry name" value="Ig_V-set"/>
</dbReference>
<dbReference type="Pfam" id="PF08205">
    <property type="entry name" value="C2-set_2"/>
    <property type="match status" value="1"/>
</dbReference>
<dbReference type="SMART" id="SM00408">
    <property type="entry name" value="IGc2"/>
    <property type="match status" value="3"/>
</dbReference>
<feature type="domain" description="Ig-like" evidence="19">
    <location>
        <begin position="237"/>
        <end position="319"/>
    </location>
</feature>
<evidence type="ECO:0000256" key="11">
    <source>
        <dbReference type="ARBA" id="ARBA00023136"/>
    </source>
</evidence>
<dbReference type="SUPFAM" id="SSF48726">
    <property type="entry name" value="Immunoglobulin"/>
    <property type="match status" value="4"/>
</dbReference>
<accession>A0A9D3Q8H4</accession>
<proteinExistence type="predicted"/>
<dbReference type="EMBL" id="JAFDVH010000003">
    <property type="protein sequence ID" value="KAG7483598.1"/>
    <property type="molecule type" value="Genomic_DNA"/>
</dbReference>
<comment type="subcellular location">
    <subcellularLocation>
        <location evidence="1">Cell membrane</location>
        <topology evidence="1">Single-pass type I membrane protein</topology>
    </subcellularLocation>
    <subcellularLocation>
        <location evidence="3">Cell projection</location>
        <location evidence="3">Axon</location>
    </subcellularLocation>
    <subcellularLocation>
        <location evidence="2">Cell projection</location>
        <location evidence="2">Dendrite</location>
    </subcellularLocation>
</comment>
<evidence type="ECO:0000256" key="4">
    <source>
        <dbReference type="ARBA" id="ARBA00022475"/>
    </source>
</evidence>
<keyword evidence="9 17" id="KW-1133">Transmembrane helix</keyword>
<keyword evidence="8" id="KW-0130">Cell adhesion</keyword>
<evidence type="ECO:0000256" key="17">
    <source>
        <dbReference type="SAM" id="Phobius"/>
    </source>
</evidence>
<keyword evidence="18" id="KW-0732">Signal</keyword>